<evidence type="ECO:0000313" key="2">
    <source>
        <dbReference type="EMBL" id="CAK71342.1"/>
    </source>
</evidence>
<dbReference type="EMBL" id="CT868096">
    <property type="protein sequence ID" value="CAK71342.1"/>
    <property type="molecule type" value="Genomic_DNA"/>
</dbReference>
<feature type="coiled-coil region" evidence="1">
    <location>
        <begin position="57"/>
        <end position="84"/>
    </location>
</feature>
<name>A0CKM5_PARTE</name>
<dbReference type="HOGENOM" id="CLU_991948_0_0_1"/>
<protein>
    <submittedName>
        <fullName evidence="2">Uncharacterized protein</fullName>
    </submittedName>
</protein>
<evidence type="ECO:0000256" key="1">
    <source>
        <dbReference type="SAM" id="Coils"/>
    </source>
</evidence>
<dbReference type="KEGG" id="ptm:GSPATT00001056001"/>
<reference evidence="2 3" key="1">
    <citation type="journal article" date="2006" name="Nature">
        <title>Global trends of whole-genome duplications revealed by the ciliate Paramecium tetraurelia.</title>
        <authorList>
            <consortium name="Genoscope"/>
            <person name="Aury J.-M."/>
            <person name="Jaillon O."/>
            <person name="Duret L."/>
            <person name="Noel B."/>
            <person name="Jubin C."/>
            <person name="Porcel B.M."/>
            <person name="Segurens B."/>
            <person name="Daubin V."/>
            <person name="Anthouard V."/>
            <person name="Aiach N."/>
            <person name="Arnaiz O."/>
            <person name="Billaut A."/>
            <person name="Beisson J."/>
            <person name="Blanc I."/>
            <person name="Bouhouche K."/>
            <person name="Camara F."/>
            <person name="Duharcourt S."/>
            <person name="Guigo R."/>
            <person name="Gogendeau D."/>
            <person name="Katinka M."/>
            <person name="Keller A.-M."/>
            <person name="Kissmehl R."/>
            <person name="Klotz C."/>
            <person name="Koll F."/>
            <person name="Le Moue A."/>
            <person name="Lepere C."/>
            <person name="Malinsky S."/>
            <person name="Nowacki M."/>
            <person name="Nowak J.K."/>
            <person name="Plattner H."/>
            <person name="Poulain J."/>
            <person name="Ruiz F."/>
            <person name="Serrano V."/>
            <person name="Zagulski M."/>
            <person name="Dessen P."/>
            <person name="Betermier M."/>
            <person name="Weissenbach J."/>
            <person name="Scarpelli C."/>
            <person name="Schachter V."/>
            <person name="Sperling L."/>
            <person name="Meyer E."/>
            <person name="Cohen J."/>
            <person name="Wincker P."/>
        </authorList>
    </citation>
    <scope>NUCLEOTIDE SEQUENCE [LARGE SCALE GENOMIC DNA]</scope>
    <source>
        <strain evidence="2 3">Stock d4-2</strain>
    </source>
</reference>
<keyword evidence="3" id="KW-1185">Reference proteome</keyword>
<organism evidence="2 3">
    <name type="scientific">Paramecium tetraurelia</name>
    <dbReference type="NCBI Taxonomy" id="5888"/>
    <lineage>
        <taxon>Eukaryota</taxon>
        <taxon>Sar</taxon>
        <taxon>Alveolata</taxon>
        <taxon>Ciliophora</taxon>
        <taxon>Intramacronucleata</taxon>
        <taxon>Oligohymenophorea</taxon>
        <taxon>Peniculida</taxon>
        <taxon>Parameciidae</taxon>
        <taxon>Paramecium</taxon>
    </lineage>
</organism>
<keyword evidence="1" id="KW-0175">Coiled coil</keyword>
<proteinExistence type="predicted"/>
<gene>
    <name evidence="2" type="ORF">GSPATT00001056001</name>
</gene>
<evidence type="ECO:0000313" key="3">
    <source>
        <dbReference type="Proteomes" id="UP000000600"/>
    </source>
</evidence>
<dbReference type="OrthoDB" id="307992at2759"/>
<dbReference type="GeneID" id="5024524"/>
<dbReference type="InParanoid" id="A0CKM5"/>
<dbReference type="RefSeq" id="XP_001438739.1">
    <property type="nucleotide sequence ID" value="XM_001438702.2"/>
</dbReference>
<accession>A0CKM5</accession>
<dbReference type="AlphaFoldDB" id="A0CKM5"/>
<dbReference type="Proteomes" id="UP000000600">
    <property type="component" value="Unassembled WGS sequence"/>
</dbReference>
<dbReference type="OMA" id="IQAQATC"/>
<sequence>MFYTVPEFLEWEETKLAMNAQNKMEQVNKVSKVKQIGVKVVQVEGNYGELVINNKKDQDFNDELKKMINQNTQLQNNHQNQRQDIQKDRGDCASLQVMDRSNQSDILPIQIKQNKEEIYSQGDQRIQLSIKGEGFSEFRIRSICFKLKCPSCLEYFSSSPPKKQQQNIYQFQSECKKCSKQMSIIYHNYIQQLPEKTQWLIGSIKSCEKVEWQLLAIQAQATCKCMSLKSQLPSIEYTLEKNKQVAPQPKRQKFQITDQNRYLCHGCAQELKFQPEFLIIK</sequence>